<dbReference type="Proteomes" id="UP000198741">
    <property type="component" value="Chromosome I"/>
</dbReference>
<name>A0A1H0RXL9_9ACTN</name>
<dbReference type="Gene3D" id="3.40.50.1000">
    <property type="entry name" value="HAD superfamily/HAD-like"/>
    <property type="match status" value="1"/>
</dbReference>
<dbReference type="PANTHER" id="PTHR43481">
    <property type="entry name" value="FRUCTOSE-1-PHOSPHATE PHOSPHATASE"/>
    <property type="match status" value="1"/>
</dbReference>
<evidence type="ECO:0000313" key="1">
    <source>
        <dbReference type="EMBL" id="SDP34240.1"/>
    </source>
</evidence>
<dbReference type="NCBIfam" id="TIGR01509">
    <property type="entry name" value="HAD-SF-IA-v3"/>
    <property type="match status" value="1"/>
</dbReference>
<organism evidence="1 2">
    <name type="scientific">Nakamurella panacisegetis</name>
    <dbReference type="NCBI Taxonomy" id="1090615"/>
    <lineage>
        <taxon>Bacteria</taxon>
        <taxon>Bacillati</taxon>
        <taxon>Actinomycetota</taxon>
        <taxon>Actinomycetes</taxon>
        <taxon>Nakamurellales</taxon>
        <taxon>Nakamurellaceae</taxon>
        <taxon>Nakamurella</taxon>
    </lineage>
</organism>
<dbReference type="SFLD" id="SFLDG01129">
    <property type="entry name" value="C1.5:_HAD__Beta-PGM__Phosphata"/>
    <property type="match status" value="1"/>
</dbReference>
<keyword evidence="2" id="KW-1185">Reference proteome</keyword>
<protein>
    <submittedName>
        <fullName evidence="1">Sugar-phosphatase</fullName>
    </submittedName>
</protein>
<dbReference type="AlphaFoldDB" id="A0A1H0RXL9"/>
<dbReference type="GO" id="GO:0050308">
    <property type="term" value="F:sugar-phosphatase activity"/>
    <property type="evidence" value="ECO:0007669"/>
    <property type="project" value="TreeGrafter"/>
</dbReference>
<dbReference type="SFLD" id="SFLDS00003">
    <property type="entry name" value="Haloacid_Dehalogenase"/>
    <property type="match status" value="1"/>
</dbReference>
<evidence type="ECO:0000313" key="2">
    <source>
        <dbReference type="Proteomes" id="UP000198741"/>
    </source>
</evidence>
<sequence length="247" mass="26619">MFLDLGRPCRPVLTPWVRTRRGSGVVPLCAMVISMTQLVVSALLFDLDGTLVDSTASVERNWHKLADGIEMPWEDVAPWIHGIPVRQVLARLRPEMPVEDVEYWHHFMVEAESSDTGDVMPIPGAVAAWDVLPTSRWAIVTSGGLRLATSRIRAAGLPMPRYLITADDVAVGKPNPAPYLMGAEKVGFPPSRCLAFEDAPAGIASARAAGVPVIGIATNHGDLGVATVRDLSEVEFSADRTGVVVTY</sequence>
<dbReference type="PANTHER" id="PTHR43481:SF4">
    <property type="entry name" value="GLYCEROL-1-PHOSPHATE PHOSPHOHYDROLASE 1-RELATED"/>
    <property type="match status" value="1"/>
</dbReference>
<dbReference type="InterPro" id="IPR023198">
    <property type="entry name" value="PGP-like_dom2"/>
</dbReference>
<accession>A0A1H0RXL9</accession>
<dbReference type="SUPFAM" id="SSF56784">
    <property type="entry name" value="HAD-like"/>
    <property type="match status" value="1"/>
</dbReference>
<proteinExistence type="predicted"/>
<dbReference type="STRING" id="1090615.SAMN04515671_3799"/>
<dbReference type="InterPro" id="IPR023214">
    <property type="entry name" value="HAD_sf"/>
</dbReference>
<gene>
    <name evidence="1" type="ORF">SAMN04515671_3799</name>
</gene>
<dbReference type="InterPro" id="IPR036412">
    <property type="entry name" value="HAD-like_sf"/>
</dbReference>
<dbReference type="Gene3D" id="1.10.150.240">
    <property type="entry name" value="Putative phosphatase, domain 2"/>
    <property type="match status" value="1"/>
</dbReference>
<dbReference type="InterPro" id="IPR006439">
    <property type="entry name" value="HAD-SF_hydro_IA"/>
</dbReference>
<reference evidence="1 2" key="1">
    <citation type="submission" date="2016-10" db="EMBL/GenBank/DDBJ databases">
        <authorList>
            <person name="de Groot N.N."/>
        </authorList>
    </citation>
    <scope>NUCLEOTIDE SEQUENCE [LARGE SCALE GENOMIC DNA]</scope>
    <source>
        <strain evidence="2">P4-7,KCTC 19426,CECT 7604</strain>
    </source>
</reference>
<dbReference type="InterPro" id="IPR051806">
    <property type="entry name" value="HAD-like_SPP"/>
</dbReference>
<dbReference type="EMBL" id="LT629710">
    <property type="protein sequence ID" value="SDP34240.1"/>
    <property type="molecule type" value="Genomic_DNA"/>
</dbReference>
<dbReference type="Pfam" id="PF00702">
    <property type="entry name" value="Hydrolase"/>
    <property type="match status" value="1"/>
</dbReference>